<keyword evidence="2" id="KW-1185">Reference proteome</keyword>
<dbReference type="Proteomes" id="UP000265462">
    <property type="component" value="Chromosome"/>
</dbReference>
<sequence length="202" mass="24451">MNKRLEYIVGEILQEVVHPYGDVTIRACYTNQNCRNINVLQFDYAVLERSNPIALIEVEEKHHFAFPNERAKFHRTVDNRITRLIRINEYIKWKFQVKYCIPIIRVTEAHCAQREKLLQYLRNKLSIVFYAMNLNIFERYGIFYKEFFLYFGAERLYPQDNDIPEDFKTFIEAYNNNALDKWLKKNFIMIMQNNNTIKEAEK</sequence>
<gene>
    <name evidence="1" type="ORF">CWI35_05810</name>
</gene>
<evidence type="ECO:0008006" key="3">
    <source>
        <dbReference type="Google" id="ProtNLM"/>
    </source>
</evidence>
<evidence type="ECO:0000313" key="2">
    <source>
        <dbReference type="Proteomes" id="UP000265462"/>
    </source>
</evidence>
<protein>
    <recommendedName>
        <fullName evidence="3">DUF2726 domain-containing protein</fullName>
    </recommendedName>
</protein>
<name>A0ABM6QLE8_BACCL</name>
<proteinExistence type="predicted"/>
<evidence type="ECO:0000313" key="1">
    <source>
        <dbReference type="EMBL" id="AUI36108.1"/>
    </source>
</evidence>
<accession>A0ABM6QLE8</accession>
<reference evidence="1 2" key="1">
    <citation type="submission" date="2018-02" db="EMBL/GenBank/DDBJ databases">
        <title>Complete genome and methylome analysis of Bacillus caldolyticus.</title>
        <authorList>
            <person name="Fomenkov A.I."/>
            <person name="Mersha F."/>
            <person name="Vincze T."/>
            <person name="Roberts R.J."/>
        </authorList>
    </citation>
    <scope>NUCLEOTIDE SEQUENCE [LARGE SCALE GENOMIC DNA]</scope>
    <source>
        <strain evidence="1 2">NEB414</strain>
    </source>
</reference>
<organism evidence="1 2">
    <name type="scientific">Bacillus caldolyticus</name>
    <dbReference type="NCBI Taxonomy" id="1394"/>
    <lineage>
        <taxon>Bacteria</taxon>
        <taxon>Bacillati</taxon>
        <taxon>Bacillota</taxon>
        <taxon>Bacilli</taxon>
        <taxon>Bacillales</taxon>
        <taxon>Anoxybacillaceae</taxon>
        <taxon>Geobacillus</taxon>
        <taxon>Geobacillus thermoleovorans group</taxon>
    </lineage>
</organism>
<dbReference type="RefSeq" id="WP_119877577.1">
    <property type="nucleotide sequence ID" value="NZ_CP025074.1"/>
</dbReference>
<dbReference type="EMBL" id="CP025074">
    <property type="protein sequence ID" value="AUI36108.1"/>
    <property type="molecule type" value="Genomic_DNA"/>
</dbReference>